<dbReference type="AlphaFoldDB" id="A0AAN6I9R1"/>
<keyword evidence="3" id="KW-1185">Reference proteome</keyword>
<dbReference type="EMBL" id="MU404361">
    <property type="protein sequence ID" value="KAI1609070.1"/>
    <property type="molecule type" value="Genomic_DNA"/>
</dbReference>
<proteinExistence type="predicted"/>
<feature type="compositionally biased region" description="Low complexity" evidence="1">
    <location>
        <begin position="145"/>
        <end position="162"/>
    </location>
</feature>
<feature type="compositionally biased region" description="Low complexity" evidence="1">
    <location>
        <begin position="95"/>
        <end position="124"/>
    </location>
</feature>
<feature type="compositionally biased region" description="Polar residues" evidence="1">
    <location>
        <begin position="21"/>
        <end position="30"/>
    </location>
</feature>
<feature type="compositionally biased region" description="Basic residues" evidence="1">
    <location>
        <begin position="46"/>
        <end position="63"/>
    </location>
</feature>
<name>A0AAN6I9R1_9EURO</name>
<protein>
    <submittedName>
        <fullName evidence="2">Uncharacterized protein</fullName>
    </submittedName>
</protein>
<gene>
    <name evidence="2" type="ORF">EDD36DRAFT_478242</name>
</gene>
<evidence type="ECO:0000256" key="1">
    <source>
        <dbReference type="SAM" id="MobiDB-lite"/>
    </source>
</evidence>
<feature type="compositionally biased region" description="Basic and acidic residues" evidence="1">
    <location>
        <begin position="213"/>
        <end position="228"/>
    </location>
</feature>
<evidence type="ECO:0000313" key="3">
    <source>
        <dbReference type="Proteomes" id="UP001203852"/>
    </source>
</evidence>
<sequence length="847" mass="93077">MSDLPIAKRLTRASPYRRTSPPDSATTATVSGRPGTPTRKSYAGRTPRKVLKKKNAQSAKTKKTVTFSPEEPSAADDKGARETTPTPAEQTGDVTSPSTHSSEETTSSRSIRSSRLSSSPTASRPVTPLRGLHQAPTIRANPTRSSSATGAASPSNSSSLGSVRTPPLNRSPRTPTPKRPAGEDNASPSPKRRRSSNSFRPPSAESDQSTSANEERQAEQPEDQSRRYFTTHDADKILDGVAMNPRPLKLDEITAVFCRLQERSFNFALQYFSFHLTDEEKAAWPMHAFGDKYRSLFLITQYLADASHCGWRDFFTKPEHRQSLIHGILGEWFKQRIFKIPGFGLPGTAIDSLQAIDHKYMHYDGIVRNKQRAAYLESAPWKMDGTPNTYAESVEAASIQLARQLMKQIRPLLPAGNDVRMQLFKSLVELIKLMAGVSTSIRMAGIDGTIVRFAPHVPRGTELCEDQKDDYICVNAPYCQMTRPARGPRRLEIKMTCWGRLEAVKPRGPDRLDMETFQRNKQKVLPEGTEFRWEDYEDQIFPVLPADQQKTPELAAAAAAATPQPDGTEWGRQLAEWTATGVKNHKYPNIDTDTYGNEAPKPERGSFVTYYPRVAPPNVYCAWAPARRPRIQFPDLGNNNDATVHGSLAEAVDAARRAQGLTTIIQDFGVTSINTIRYYRPLEWIAALSLGAGALAAAHHHGLIPTSTNDISEMATHFKASLGQSVSEAQRHVNGLASWLKHAPTKGFRAVEQLAASAASALIPTAATASTFTLTATVTDWTTTTVPGPLSATPMILAELVGADNIDGVYPMYAETVSPDDPDYDWVQENLARDAAVARARAMQIAV</sequence>
<comment type="caution">
    <text evidence="2">The sequence shown here is derived from an EMBL/GenBank/DDBJ whole genome shotgun (WGS) entry which is preliminary data.</text>
</comment>
<feature type="region of interest" description="Disordered" evidence="1">
    <location>
        <begin position="1"/>
        <end position="228"/>
    </location>
</feature>
<accession>A0AAN6I9R1</accession>
<feature type="compositionally biased region" description="Polar residues" evidence="1">
    <location>
        <begin position="83"/>
        <end position="94"/>
    </location>
</feature>
<organism evidence="2 3">
    <name type="scientific">Exophiala viscosa</name>
    <dbReference type="NCBI Taxonomy" id="2486360"/>
    <lineage>
        <taxon>Eukaryota</taxon>
        <taxon>Fungi</taxon>
        <taxon>Dikarya</taxon>
        <taxon>Ascomycota</taxon>
        <taxon>Pezizomycotina</taxon>
        <taxon>Eurotiomycetes</taxon>
        <taxon>Chaetothyriomycetidae</taxon>
        <taxon>Chaetothyriales</taxon>
        <taxon>Herpotrichiellaceae</taxon>
        <taxon>Exophiala</taxon>
    </lineage>
</organism>
<dbReference type="Proteomes" id="UP001203852">
    <property type="component" value="Unassembled WGS sequence"/>
</dbReference>
<evidence type="ECO:0000313" key="2">
    <source>
        <dbReference type="EMBL" id="KAI1609070.1"/>
    </source>
</evidence>
<reference evidence="2" key="1">
    <citation type="journal article" date="2022" name="bioRxiv">
        <title>Deciphering the potential niche of two novel black yeast fungi from a biological soil crust based on their genomes, phenotypes, and melanin regulation.</title>
        <authorList>
            <consortium name="DOE Joint Genome Institute"/>
            <person name="Carr E.C."/>
            <person name="Barton Q."/>
            <person name="Grambo S."/>
            <person name="Sullivan M."/>
            <person name="Renfro C.M."/>
            <person name="Kuo A."/>
            <person name="Pangilinan J."/>
            <person name="Lipzen A."/>
            <person name="Keymanesh K."/>
            <person name="Savage E."/>
            <person name="Barry K."/>
            <person name="Grigoriev I.V."/>
            <person name="Riekhof W.R."/>
            <person name="Harris S.S."/>
        </authorList>
    </citation>
    <scope>NUCLEOTIDE SEQUENCE</scope>
    <source>
        <strain evidence="2">JF 03-4F</strain>
    </source>
</reference>